<dbReference type="Gene3D" id="3.20.20.140">
    <property type="entry name" value="Metal-dependent hydrolases"/>
    <property type="match status" value="1"/>
</dbReference>
<dbReference type="NCBIfam" id="TIGR00594">
    <property type="entry name" value="polc"/>
    <property type="match status" value="1"/>
</dbReference>
<keyword evidence="4" id="KW-0235">DNA replication</keyword>
<dbReference type="GO" id="GO:0003887">
    <property type="term" value="F:DNA-directed DNA polymerase activity"/>
    <property type="evidence" value="ECO:0007669"/>
    <property type="project" value="UniProtKB-KW"/>
</dbReference>
<dbReference type="InterPro" id="IPR004013">
    <property type="entry name" value="PHP_dom"/>
</dbReference>
<evidence type="ECO:0000256" key="1">
    <source>
        <dbReference type="ARBA" id="ARBA00012417"/>
    </source>
</evidence>
<dbReference type="Pfam" id="PF02811">
    <property type="entry name" value="PHP"/>
    <property type="match status" value="1"/>
</dbReference>
<proteinExistence type="predicted"/>
<evidence type="ECO:0000256" key="5">
    <source>
        <dbReference type="ARBA" id="ARBA00022932"/>
    </source>
</evidence>
<dbReference type="InterPro" id="IPR029460">
    <property type="entry name" value="DNAPol_HHH"/>
</dbReference>
<dbReference type="SMART" id="SM00481">
    <property type="entry name" value="POLIIIAc"/>
    <property type="match status" value="1"/>
</dbReference>
<dbReference type="Gene3D" id="1.10.10.1600">
    <property type="entry name" value="Bacterial DNA polymerase III alpha subunit, thumb domain"/>
    <property type="match status" value="1"/>
</dbReference>
<keyword evidence="5" id="KW-0239">DNA-directed DNA polymerase</keyword>
<dbReference type="InterPro" id="IPR004805">
    <property type="entry name" value="DnaE2/DnaE/PolC"/>
</dbReference>
<evidence type="ECO:0000256" key="2">
    <source>
        <dbReference type="ARBA" id="ARBA00022679"/>
    </source>
</evidence>
<dbReference type="NCBIfam" id="NF005298">
    <property type="entry name" value="PRK06826.1"/>
    <property type="match status" value="1"/>
</dbReference>
<dbReference type="InterPro" id="IPR040982">
    <property type="entry name" value="DNA_pol3_finger"/>
</dbReference>
<dbReference type="InterPro" id="IPR003141">
    <property type="entry name" value="Pol/His_phosphatase_N"/>
</dbReference>
<name>A0A1F5SWD7_9BACT</name>
<evidence type="ECO:0000313" key="9">
    <source>
        <dbReference type="Proteomes" id="UP000179001"/>
    </source>
</evidence>
<keyword evidence="3" id="KW-0548">Nucleotidyltransferase</keyword>
<dbReference type="GO" id="GO:0006260">
    <property type="term" value="P:DNA replication"/>
    <property type="evidence" value="ECO:0007669"/>
    <property type="project" value="UniProtKB-KW"/>
</dbReference>
<evidence type="ECO:0000256" key="3">
    <source>
        <dbReference type="ARBA" id="ARBA00022695"/>
    </source>
</evidence>
<dbReference type="Pfam" id="PF17657">
    <property type="entry name" value="DNA_pol3_finger"/>
    <property type="match status" value="1"/>
</dbReference>
<evidence type="ECO:0000256" key="6">
    <source>
        <dbReference type="ARBA" id="ARBA00049244"/>
    </source>
</evidence>
<dbReference type="EC" id="2.7.7.7" evidence="1"/>
<dbReference type="AlphaFoldDB" id="A0A1F5SWD7"/>
<gene>
    <name evidence="8" type="ORF">A2478_00630</name>
</gene>
<dbReference type="InterPro" id="IPR041931">
    <property type="entry name" value="DNA_pol3_alpha_thumb_dom"/>
</dbReference>
<evidence type="ECO:0000313" key="8">
    <source>
        <dbReference type="EMBL" id="OGF30939.1"/>
    </source>
</evidence>
<dbReference type="CDD" id="cd12113">
    <property type="entry name" value="PHP_PolIIIA_DnaE3"/>
    <property type="match status" value="1"/>
</dbReference>
<evidence type="ECO:0000259" key="7">
    <source>
        <dbReference type="SMART" id="SM00481"/>
    </source>
</evidence>
<feature type="domain" description="Polymerase/histidinol phosphatase N-terminal" evidence="7">
    <location>
        <begin position="4"/>
        <end position="71"/>
    </location>
</feature>
<dbReference type="GO" id="GO:0008408">
    <property type="term" value="F:3'-5' exonuclease activity"/>
    <property type="evidence" value="ECO:0007669"/>
    <property type="project" value="InterPro"/>
</dbReference>
<dbReference type="SUPFAM" id="SSF89550">
    <property type="entry name" value="PHP domain-like"/>
    <property type="match status" value="1"/>
</dbReference>
<dbReference type="Proteomes" id="UP000179001">
    <property type="component" value="Unassembled WGS sequence"/>
</dbReference>
<keyword evidence="2" id="KW-0808">Transferase</keyword>
<evidence type="ECO:0000256" key="4">
    <source>
        <dbReference type="ARBA" id="ARBA00022705"/>
    </source>
</evidence>
<comment type="catalytic activity">
    <reaction evidence="6">
        <text>DNA(n) + a 2'-deoxyribonucleoside 5'-triphosphate = DNA(n+1) + diphosphate</text>
        <dbReference type="Rhea" id="RHEA:22508"/>
        <dbReference type="Rhea" id="RHEA-COMP:17339"/>
        <dbReference type="Rhea" id="RHEA-COMP:17340"/>
        <dbReference type="ChEBI" id="CHEBI:33019"/>
        <dbReference type="ChEBI" id="CHEBI:61560"/>
        <dbReference type="ChEBI" id="CHEBI:173112"/>
        <dbReference type="EC" id="2.7.7.7"/>
    </reaction>
</comment>
<reference evidence="8 9" key="1">
    <citation type="journal article" date="2016" name="Nat. Commun.">
        <title>Thousands of microbial genomes shed light on interconnected biogeochemical processes in an aquifer system.</title>
        <authorList>
            <person name="Anantharaman K."/>
            <person name="Brown C.T."/>
            <person name="Hug L.A."/>
            <person name="Sharon I."/>
            <person name="Castelle C.J."/>
            <person name="Probst A.J."/>
            <person name="Thomas B.C."/>
            <person name="Singh A."/>
            <person name="Wilkins M.J."/>
            <person name="Karaoz U."/>
            <person name="Brodie E.L."/>
            <person name="Williams K.H."/>
            <person name="Hubbard S.S."/>
            <person name="Banfield J.F."/>
        </authorList>
    </citation>
    <scope>NUCLEOTIDE SEQUENCE [LARGE SCALE GENOMIC DNA]</scope>
</reference>
<dbReference type="InterPro" id="IPR011708">
    <property type="entry name" value="DNA_pol3_alpha_NTPase_dom"/>
</dbReference>
<dbReference type="Pfam" id="PF07733">
    <property type="entry name" value="DNA_pol3_alpha"/>
    <property type="match status" value="1"/>
</dbReference>
<organism evidence="8 9">
    <name type="scientific">Candidatus Falkowbacteria bacterium RIFOXYC2_FULL_36_12</name>
    <dbReference type="NCBI Taxonomy" id="1798002"/>
    <lineage>
        <taxon>Bacteria</taxon>
        <taxon>Candidatus Falkowiibacteriota</taxon>
    </lineage>
</organism>
<dbReference type="Pfam" id="PF14579">
    <property type="entry name" value="HHH_6"/>
    <property type="match status" value="1"/>
</dbReference>
<dbReference type="Gene3D" id="1.10.150.870">
    <property type="match status" value="1"/>
</dbReference>
<dbReference type="NCBIfam" id="NF004226">
    <property type="entry name" value="PRK05673.1"/>
    <property type="match status" value="1"/>
</dbReference>
<dbReference type="InterPro" id="IPR016195">
    <property type="entry name" value="Pol/histidinol_Pase-like"/>
</dbReference>
<sequence>MKFVHLHVHSHYSLLDGLAKIDDLVQKATEDSMPALALTDHGVMYGVIEFYQKCNKAGIKPIIGVEAYIAEHGLKVKDSSKEKRFHVILLAKNNQGYKNLIKLTSIAHIEGFYYKPRIDWELLNKYKEGLICLSACQAGEIANAILNRTIEEAEKVAEKYLELFGKGNYYLEVQHHPNLAKQKIVNDAIFKIGKKLDIPIVATNDVHYLNTEDAEAHDILICLQTKKKITDENRMSYLGEDFSMYTSQQMVDNFRANPEVVENTIKVAEMCNVEIKLGEIQLPVFDLPEGRSPFDALVTECKKGMQKRYGFEADKPESDEEKKIVDRMNYELSVIEKTGYAAYFLITQDFITWAKNNNILVGPGRGSAAGSLVAYLTQITNLEPLKYDLLFERFLNPDRVSMPDIDTDFGDVRRVDVIRYVEEKYGKDHVSQIITFGTMAARAAVRDVGRVLDVPYSFCDKVAKLIPMGMTIDTAINQTVELKELYESNSDAKRLLNFSRKLEGVARHSSTHACGVLITPKVLTEYTPIQYSATGENDVVSQYSLHPVEDLGLLKMDFLGLKNLTIIEHALEVIYKIHGKKIDLDNIELDNEKTYKLFQEGKTTGVFQFESSGMKKYLRKLKPTQFEDLVAMVALYRPGPLNSGMVDEFIDRKHGRKEIVFAHKIMEESLKNTYGVIVYQEQVMQLSKDMAGFTGGQADTLRKAMGKKIADLMAKMKVEFVAGCEKNKLPKRLAEDTFASMEKFAEYGFNKSHAACYALISYQTAYLKANYPAEFMASLLTSDQENMDRVAIEIDECKQMGIEVLPPDINESFRTFTVVADSLKTNNPTIRFGLQAIRNFGENIAKVIIKNRREKGVFADFEDLLLRIQSKDFNKKSLEGLAKSGALDNFEERNRILENIDRILLFIKEVERERTTVQTNLFATKGQSGLPKLQLLEIEPATKEQRLSWEKEFLGLYVTEHPFTEFEPYFSDIIVPLHKIVELRNKNGEKQILTAGVITNVHKIITAKGDPMLFVRIENSLFGLEVLIFPKLYQEIGSMLVEEKIIVVNGNLSDKDDDDKILANMVWEVTKDNLQGLLNQIKGFQPRRLEKKNILIDYPKGGSHELAERVKVVFRRFPGTNGLYFKVGDKTIKTNFQVKYCPGFDQAICDLLGKNSVKIKQ</sequence>
<dbReference type="EMBL" id="MFGJ01000008">
    <property type="protein sequence ID" value="OGF30939.1"/>
    <property type="molecule type" value="Genomic_DNA"/>
</dbReference>
<dbReference type="PANTHER" id="PTHR32294:SF0">
    <property type="entry name" value="DNA POLYMERASE III SUBUNIT ALPHA"/>
    <property type="match status" value="1"/>
</dbReference>
<dbReference type="CDD" id="cd04485">
    <property type="entry name" value="DnaE_OBF"/>
    <property type="match status" value="1"/>
</dbReference>
<dbReference type="STRING" id="1798002.A2478_00630"/>
<accession>A0A1F5SWD7</accession>
<comment type="caution">
    <text evidence="8">The sequence shown here is derived from an EMBL/GenBank/DDBJ whole genome shotgun (WGS) entry which is preliminary data.</text>
</comment>
<dbReference type="PANTHER" id="PTHR32294">
    <property type="entry name" value="DNA POLYMERASE III SUBUNIT ALPHA"/>
    <property type="match status" value="1"/>
</dbReference>
<protein>
    <recommendedName>
        <fullName evidence="1">DNA-directed DNA polymerase</fullName>
        <ecNumber evidence="1">2.7.7.7</ecNumber>
    </recommendedName>
</protein>